<dbReference type="Gene3D" id="3.10.50.10">
    <property type="match status" value="1"/>
</dbReference>
<dbReference type="GO" id="GO:0005576">
    <property type="term" value="C:extracellular region"/>
    <property type="evidence" value="ECO:0007669"/>
    <property type="project" value="TreeGrafter"/>
</dbReference>
<keyword evidence="2" id="KW-1015">Disulfide bond</keyword>
<dbReference type="AlphaFoldDB" id="A0AAW1DZ32"/>
<dbReference type="InterPro" id="IPR050314">
    <property type="entry name" value="Glycosyl_Hydrlase_18"/>
</dbReference>
<dbReference type="CDD" id="cd02872">
    <property type="entry name" value="GH18_chitolectin_chitotriosidase"/>
    <property type="match status" value="1"/>
</dbReference>
<dbReference type="SMART" id="SM00636">
    <property type="entry name" value="Glyco_18"/>
    <property type="match status" value="1"/>
</dbReference>
<dbReference type="FunFam" id="3.10.50.10:FF:000001">
    <property type="entry name" value="Chitinase 3-like 1"/>
    <property type="match status" value="1"/>
</dbReference>
<dbReference type="PANTHER" id="PTHR11177">
    <property type="entry name" value="CHITINASE"/>
    <property type="match status" value="1"/>
</dbReference>
<feature type="domain" description="GH18" evidence="4">
    <location>
        <begin position="21"/>
        <end position="388"/>
    </location>
</feature>
<dbReference type="SUPFAM" id="SSF54556">
    <property type="entry name" value="Chitinase insertion domain"/>
    <property type="match status" value="1"/>
</dbReference>
<comment type="caution">
    <text evidence="5">The sequence shown here is derived from an EMBL/GenBank/DDBJ whole genome shotgun (WGS) entry which is preliminary data.</text>
</comment>
<reference evidence="5 6" key="1">
    <citation type="journal article" date="2024" name="Genome Biol. Evol.">
        <title>Chromosome-level genome assembly of the viviparous eelpout Zoarces viviparus.</title>
        <authorList>
            <person name="Fuhrmann N."/>
            <person name="Brasseur M.V."/>
            <person name="Bakowski C.E."/>
            <person name="Podsiadlowski L."/>
            <person name="Prost S."/>
            <person name="Krehenwinkel H."/>
            <person name="Mayer C."/>
        </authorList>
    </citation>
    <scope>NUCLEOTIDE SEQUENCE [LARGE SCALE GENOMIC DNA]</scope>
    <source>
        <strain evidence="5">NO-MEL_2022_Ind0_liver</strain>
    </source>
</reference>
<organism evidence="5 6">
    <name type="scientific">Zoarces viviparus</name>
    <name type="common">Viviparous eelpout</name>
    <name type="synonym">Blennius viviparus</name>
    <dbReference type="NCBI Taxonomy" id="48416"/>
    <lineage>
        <taxon>Eukaryota</taxon>
        <taxon>Metazoa</taxon>
        <taxon>Chordata</taxon>
        <taxon>Craniata</taxon>
        <taxon>Vertebrata</taxon>
        <taxon>Euteleostomi</taxon>
        <taxon>Actinopterygii</taxon>
        <taxon>Neopterygii</taxon>
        <taxon>Teleostei</taxon>
        <taxon>Neoteleostei</taxon>
        <taxon>Acanthomorphata</taxon>
        <taxon>Eupercaria</taxon>
        <taxon>Perciformes</taxon>
        <taxon>Cottioidei</taxon>
        <taxon>Zoarcales</taxon>
        <taxon>Zoarcidae</taxon>
        <taxon>Zoarcinae</taxon>
        <taxon>Zoarces</taxon>
    </lineage>
</organism>
<dbReference type="Gene3D" id="3.20.20.80">
    <property type="entry name" value="Glycosidases"/>
    <property type="match status" value="1"/>
</dbReference>
<evidence type="ECO:0000259" key="4">
    <source>
        <dbReference type="PROSITE" id="PS51910"/>
    </source>
</evidence>
<accession>A0AAW1DZ32</accession>
<dbReference type="InterPro" id="IPR029070">
    <property type="entry name" value="Chitinase_insertion_sf"/>
</dbReference>
<evidence type="ECO:0000313" key="6">
    <source>
        <dbReference type="Proteomes" id="UP001488805"/>
    </source>
</evidence>
<dbReference type="SUPFAM" id="SSF51445">
    <property type="entry name" value="(Trans)glycosidases"/>
    <property type="match status" value="1"/>
</dbReference>
<dbReference type="PROSITE" id="PS51910">
    <property type="entry name" value="GH18_2"/>
    <property type="match status" value="1"/>
</dbReference>
<evidence type="ECO:0000313" key="5">
    <source>
        <dbReference type="EMBL" id="KAK9514977.1"/>
    </source>
</evidence>
<name>A0AAW1DZ32_ZOAVI</name>
<keyword evidence="6" id="KW-1185">Reference proteome</keyword>
<sequence>MCKLTITAGLCLIIGSLASSTRLVCYYDSEAENRPEDGKFTVSDIHPKQCTHVIYAFSDISNRHKLVPNCATAIQRYQSFNGLKIRNPQLKTLLAVGGLNFNTQKFSKMVSTQRKRAKFIHSAIRLLRANGFDGLNLDWRYPGGPGSQPQDKQRFTLLCKELNEAFVAEGTATDRDRLIVTASVSAVKAIIDASYEVAKISMHLEFINVWTMDFQGPWESVTGHHSPLYNGSQDTGDKIYSNIDYAMRYWRDQGAPTQKLLMGFAAYGRAFNLSTASSGVGAPANGPGEERCFTGEEGFWAYYETCPYFEKVTIQLISDQKVPYATIENQWIGFDNRYSLDIKVSYLKTNNFGGAFVWSLDLDDFGGQFCKQGNYPFISHLHDILVPGFPGITASTPTTKTTKNLKKKCTNQSSNYHHQNCHNDLNNNSHCHHSKNSYYQNHNTSKNEISNYHHHKARYHQCSHNQNFSDYITHSHNHNFFNYNHNLPNHK</sequence>
<dbReference type="GO" id="GO:0005975">
    <property type="term" value="P:carbohydrate metabolic process"/>
    <property type="evidence" value="ECO:0007669"/>
    <property type="project" value="InterPro"/>
</dbReference>
<dbReference type="InterPro" id="IPR017853">
    <property type="entry name" value="GH"/>
</dbReference>
<evidence type="ECO:0000256" key="3">
    <source>
        <dbReference type="SAM" id="SignalP"/>
    </source>
</evidence>
<dbReference type="InterPro" id="IPR001223">
    <property type="entry name" value="Glyco_hydro18_cat"/>
</dbReference>
<dbReference type="EMBL" id="JBCEZU010000586">
    <property type="protein sequence ID" value="KAK9514977.1"/>
    <property type="molecule type" value="Genomic_DNA"/>
</dbReference>
<dbReference type="FunFam" id="3.20.20.80:FF:000007">
    <property type="entry name" value="Acidic mammalian chitinase"/>
    <property type="match status" value="1"/>
</dbReference>
<dbReference type="Pfam" id="PF00704">
    <property type="entry name" value="Glyco_hydro_18"/>
    <property type="match status" value="1"/>
</dbReference>
<feature type="chain" id="PRO_5043385124" description="GH18 domain-containing protein" evidence="3">
    <location>
        <begin position="19"/>
        <end position="491"/>
    </location>
</feature>
<evidence type="ECO:0000256" key="1">
    <source>
        <dbReference type="ARBA" id="ARBA00022729"/>
    </source>
</evidence>
<gene>
    <name evidence="5" type="ORF">VZT92_025656</name>
</gene>
<evidence type="ECO:0000256" key="2">
    <source>
        <dbReference type="ARBA" id="ARBA00023157"/>
    </source>
</evidence>
<dbReference type="InterPro" id="IPR011583">
    <property type="entry name" value="Chitinase_II/V-like_cat"/>
</dbReference>
<dbReference type="GO" id="GO:0008061">
    <property type="term" value="F:chitin binding"/>
    <property type="evidence" value="ECO:0007669"/>
    <property type="project" value="InterPro"/>
</dbReference>
<keyword evidence="1 3" id="KW-0732">Signal</keyword>
<dbReference type="Proteomes" id="UP001488805">
    <property type="component" value="Unassembled WGS sequence"/>
</dbReference>
<feature type="signal peptide" evidence="3">
    <location>
        <begin position="1"/>
        <end position="18"/>
    </location>
</feature>
<proteinExistence type="predicted"/>
<dbReference type="PANTHER" id="PTHR11177:SF379">
    <property type="entry name" value="CHITINASE"/>
    <property type="match status" value="1"/>
</dbReference>
<protein>
    <recommendedName>
        <fullName evidence="4">GH18 domain-containing protein</fullName>
    </recommendedName>
</protein>